<comment type="subcellular location">
    <subcellularLocation>
        <location evidence="1">Membrane</location>
        <topology evidence="1">Multi-pass membrane protein</topology>
    </subcellularLocation>
</comment>
<dbReference type="Gene3D" id="3.40.50.300">
    <property type="entry name" value="P-loop containing nucleotide triphosphate hydrolases"/>
    <property type="match status" value="2"/>
</dbReference>
<feature type="transmembrane region" description="Helical" evidence="8">
    <location>
        <begin position="950"/>
        <end position="971"/>
    </location>
</feature>
<name>A0A485LQU9_9STRA</name>
<feature type="transmembrane region" description="Helical" evidence="8">
    <location>
        <begin position="97"/>
        <end position="117"/>
    </location>
</feature>
<reference evidence="11" key="2">
    <citation type="submission" date="2019-06" db="EMBL/GenBank/DDBJ databases">
        <title>Genomics analysis of Aphanomyces spp. identifies a new class of oomycete effector associated with host adaptation.</title>
        <authorList>
            <person name="Gaulin E."/>
        </authorList>
    </citation>
    <scope>NUCLEOTIDE SEQUENCE</scope>
    <source>
        <strain evidence="11">CBS 578.67</strain>
    </source>
</reference>
<dbReference type="PANTHER" id="PTHR43394">
    <property type="entry name" value="ATP-DEPENDENT PERMEASE MDL1, MITOCHONDRIAL"/>
    <property type="match status" value="1"/>
</dbReference>
<dbReference type="GO" id="GO:0005743">
    <property type="term" value="C:mitochondrial inner membrane"/>
    <property type="evidence" value="ECO:0007669"/>
    <property type="project" value="TreeGrafter"/>
</dbReference>
<evidence type="ECO:0000256" key="7">
    <source>
        <dbReference type="ARBA" id="ARBA00023136"/>
    </source>
</evidence>
<evidence type="ECO:0000256" key="3">
    <source>
        <dbReference type="ARBA" id="ARBA00022692"/>
    </source>
</evidence>
<feature type="transmembrane region" description="Helical" evidence="8">
    <location>
        <begin position="170"/>
        <end position="188"/>
    </location>
</feature>
<dbReference type="InterPro" id="IPR039421">
    <property type="entry name" value="Type_1_exporter"/>
</dbReference>
<keyword evidence="6 8" id="KW-1133">Transmembrane helix</keyword>
<dbReference type="PROSITE" id="PS50893">
    <property type="entry name" value="ABC_TRANSPORTER_2"/>
    <property type="match status" value="2"/>
</dbReference>
<feature type="transmembrane region" description="Helical" evidence="8">
    <location>
        <begin position="51"/>
        <end position="75"/>
    </location>
</feature>
<dbReference type="Gene3D" id="1.20.1560.10">
    <property type="entry name" value="ABC transporter type 1, transmembrane domain"/>
    <property type="match status" value="2"/>
</dbReference>
<protein>
    <submittedName>
        <fullName evidence="12">Aste57867_24580 protein</fullName>
    </submittedName>
</protein>
<evidence type="ECO:0000259" key="10">
    <source>
        <dbReference type="PROSITE" id="PS50929"/>
    </source>
</evidence>
<feature type="transmembrane region" description="Helical" evidence="8">
    <location>
        <begin position="194"/>
        <end position="213"/>
    </location>
</feature>
<evidence type="ECO:0000256" key="1">
    <source>
        <dbReference type="ARBA" id="ARBA00004141"/>
    </source>
</evidence>
<dbReference type="InterPro" id="IPR011527">
    <property type="entry name" value="ABC1_TM_dom"/>
</dbReference>
<dbReference type="OrthoDB" id="6500128at2759"/>
<sequence length="1295" mass="137562">MGVVETPKATTPDVLYRTLTTPEVADATAAPPSGPSRSFVSLFRFADRTDLVLLSVGTLFSIAWGVNAPLTWVFFGNSINAFSPFDHAQVATTSRDYLVLAFAQFAALLGSHVCFGISAERQIKAMRIACLRHAMYLDMGWYDTTTAASELATRLAGDTVKIKAGMGDKLAGVVRMVFQVAASFAWGFAKGWNVTLVMCGVMPFMVVALACLANELAQLASKSQAAYAAAGAVAEESLAAMRTVASLNGQARAQATYDASVDAAKDEGLRVSRTLAICAGVFFMCQWLTYAVGMWYGSKLVANQNDAVHDPGHAFSAFYLVFNGTLALALLTPGLGDVAAAVGSAKTLTAVLDQPIAVDASNASAGVVPTGRCAGRITVKNVSFAYPSRPDHPILNRYSVTIEAGTTVALVGGSGSGKSTLVALLERFYDPQHGSIELDGVDIATLQVRWLRRQIGLVSQEPILFATTVRDNIALGRCESDVVTQAQVEAAAKLANAHEFILGLPHGYDTMVTGTLVSGGQKQRIAIARAMIREPAILVLDEATSALDNESERVVQAALNNLLQHTTQMTTIVIAHRLSTVRTADKIVVLGDGAVVEEGSHDQLMQHVDGHYKTMVEAQAAHATAVDTQPSHAVVVASSQQSALLREPRESTSSITMVKDDTLVVAPHDTKKPLAGEPTAKTAVATASLARIFALSSPQRAFFLAGLVASLANGFAQPGISLIVARIVSLLTTQYAAFVHSRRRHDDSIVSQAYLDTMYTDVSRTCLWFVGVAILMGVVWFAQTYAFRVIADTLTARLRTMHFAALCRQDIGFLDETTTGALTADLATQATKVSLVAGENQLRLLQSAFIVLAAFLIGFAWGSWQLTLVMLVIFPMMLIGMTRRVAMMQDKDGADNLAASGALASEAIAHARTVAAYGLQPALVTRYDALLAAPLVDGVREAKANGGLNALVSFSLSLMFAACFYIGGILVEHDTITFAQLIRTVMALFMASVGVSESASFIGDADAAKKAAATIFAVVDRRPAVDASPDHGVVPAAGGAGQIEFRDVSFAYPSRPDVPVLVHFHVTIEAGQTVAFCGPSGSGKSTVVALLERFYNPTTGSIWLDGHDITTLNVPWLRHRLGLVGQEPVLFAGTIADNIARGLVDDDAHCVTPDELQQRVQAAALQANAHQFISQFPDGYATQVGLKGSQLSGGQKQRIAIARAMLKNPRVLLLDEATSALDVESERLVQDALDRLVAESRRTTLVIAHRLSTIRNADKICVVSGGRVAEQGTHDELLGANGLYTALVAATADNE</sequence>
<dbReference type="Pfam" id="PF00664">
    <property type="entry name" value="ABC_membrane"/>
    <property type="match status" value="2"/>
</dbReference>
<evidence type="ECO:0000313" key="13">
    <source>
        <dbReference type="Proteomes" id="UP000332933"/>
    </source>
</evidence>
<dbReference type="InterPro" id="IPR003439">
    <property type="entry name" value="ABC_transporter-like_ATP-bd"/>
</dbReference>
<dbReference type="CDD" id="cd18578">
    <property type="entry name" value="ABC_6TM_Pgp_ABCB1_D2_like"/>
    <property type="match status" value="1"/>
</dbReference>
<feature type="transmembrane region" description="Helical" evidence="8">
    <location>
        <begin position="316"/>
        <end position="336"/>
    </location>
</feature>
<evidence type="ECO:0000259" key="9">
    <source>
        <dbReference type="PROSITE" id="PS50893"/>
    </source>
</evidence>
<dbReference type="FunFam" id="3.40.50.300:FF:000251">
    <property type="entry name" value="ABC transporter B family member 19"/>
    <property type="match status" value="2"/>
</dbReference>
<evidence type="ECO:0000313" key="12">
    <source>
        <dbReference type="EMBL" id="VFU01219.1"/>
    </source>
</evidence>
<dbReference type="SMART" id="SM00382">
    <property type="entry name" value="AAA"/>
    <property type="match status" value="2"/>
</dbReference>
<dbReference type="InterPro" id="IPR017871">
    <property type="entry name" value="ABC_transporter-like_CS"/>
</dbReference>
<dbReference type="GO" id="GO:0015421">
    <property type="term" value="F:ABC-type oligopeptide transporter activity"/>
    <property type="evidence" value="ECO:0007669"/>
    <property type="project" value="TreeGrafter"/>
</dbReference>
<feature type="transmembrane region" description="Helical" evidence="8">
    <location>
        <begin position="767"/>
        <end position="791"/>
    </location>
</feature>
<keyword evidence="3 8" id="KW-0812">Transmembrane</keyword>
<comment type="similarity">
    <text evidence="2">Belongs to the ABC transporter superfamily. ABCB family. Multidrug resistance exporter (TC 3.A.1.201) subfamily.</text>
</comment>
<keyword evidence="7 8" id="KW-0472">Membrane</keyword>
<organism evidence="12 13">
    <name type="scientific">Aphanomyces stellatus</name>
    <dbReference type="NCBI Taxonomy" id="120398"/>
    <lineage>
        <taxon>Eukaryota</taxon>
        <taxon>Sar</taxon>
        <taxon>Stramenopiles</taxon>
        <taxon>Oomycota</taxon>
        <taxon>Saprolegniomycetes</taxon>
        <taxon>Saprolegniales</taxon>
        <taxon>Verrucalvaceae</taxon>
        <taxon>Aphanomyces</taxon>
    </lineage>
</organism>
<dbReference type="CDD" id="cd18577">
    <property type="entry name" value="ABC_6TM_Pgp_ABCB1_D1_like"/>
    <property type="match status" value="1"/>
</dbReference>
<dbReference type="InterPro" id="IPR003593">
    <property type="entry name" value="AAA+_ATPase"/>
</dbReference>
<gene>
    <name evidence="12" type="primary">Aste57867_24580</name>
    <name evidence="11" type="ORF">As57867_024502</name>
    <name evidence="12" type="ORF">ASTE57867_24580</name>
</gene>
<dbReference type="Proteomes" id="UP000332933">
    <property type="component" value="Unassembled WGS sequence"/>
</dbReference>
<dbReference type="GO" id="GO:0016887">
    <property type="term" value="F:ATP hydrolysis activity"/>
    <property type="evidence" value="ECO:0007669"/>
    <property type="project" value="InterPro"/>
</dbReference>
<dbReference type="InterPro" id="IPR036640">
    <property type="entry name" value="ABC1_TM_sf"/>
</dbReference>
<evidence type="ECO:0000256" key="8">
    <source>
        <dbReference type="SAM" id="Phobius"/>
    </source>
</evidence>
<dbReference type="SUPFAM" id="SSF90123">
    <property type="entry name" value="ABC transporter transmembrane region"/>
    <property type="match status" value="2"/>
</dbReference>
<dbReference type="PROSITE" id="PS00211">
    <property type="entry name" value="ABC_TRANSPORTER_1"/>
    <property type="match status" value="2"/>
</dbReference>
<evidence type="ECO:0000313" key="11">
    <source>
        <dbReference type="EMBL" id="KAF0683368.1"/>
    </source>
</evidence>
<keyword evidence="4" id="KW-0547">Nucleotide-binding</keyword>
<dbReference type="PANTHER" id="PTHR43394:SF27">
    <property type="entry name" value="ATP-DEPENDENT TRANSLOCASE ABCB1-LIKE"/>
    <property type="match status" value="1"/>
</dbReference>
<feature type="transmembrane region" description="Helical" evidence="8">
    <location>
        <begin position="275"/>
        <end position="296"/>
    </location>
</feature>
<keyword evidence="5" id="KW-0067">ATP-binding</keyword>
<feature type="domain" description="ABC transmembrane type-1" evidence="10">
    <location>
        <begin position="56"/>
        <end position="340"/>
    </location>
</feature>
<keyword evidence="13" id="KW-1185">Reference proteome</keyword>
<dbReference type="EMBL" id="VJMH01007408">
    <property type="protein sequence ID" value="KAF0683368.1"/>
    <property type="molecule type" value="Genomic_DNA"/>
</dbReference>
<evidence type="ECO:0000256" key="5">
    <source>
        <dbReference type="ARBA" id="ARBA00022840"/>
    </source>
</evidence>
<reference evidence="12 13" key="1">
    <citation type="submission" date="2019-03" db="EMBL/GenBank/DDBJ databases">
        <authorList>
            <person name="Gaulin E."/>
            <person name="Dumas B."/>
        </authorList>
    </citation>
    <scope>NUCLEOTIDE SEQUENCE [LARGE SCALE GENOMIC DNA]</scope>
    <source>
        <strain evidence="12">CBS 568.67</strain>
    </source>
</reference>
<dbReference type="PROSITE" id="PS50929">
    <property type="entry name" value="ABC_TM1F"/>
    <property type="match status" value="2"/>
</dbReference>
<feature type="domain" description="ABC transporter" evidence="9">
    <location>
        <begin position="1043"/>
        <end position="1290"/>
    </location>
</feature>
<dbReference type="GO" id="GO:0005524">
    <property type="term" value="F:ATP binding"/>
    <property type="evidence" value="ECO:0007669"/>
    <property type="project" value="UniProtKB-KW"/>
</dbReference>
<proteinExistence type="inferred from homology"/>
<accession>A0A485LQU9</accession>
<evidence type="ECO:0000256" key="4">
    <source>
        <dbReference type="ARBA" id="ARBA00022741"/>
    </source>
</evidence>
<dbReference type="Pfam" id="PF00005">
    <property type="entry name" value="ABC_tran"/>
    <property type="match status" value="2"/>
</dbReference>
<feature type="domain" description="ABC transmembrane type-1" evidence="10">
    <location>
        <begin position="704"/>
        <end position="1007"/>
    </location>
</feature>
<dbReference type="EMBL" id="CAADRA010007434">
    <property type="protein sequence ID" value="VFU01219.1"/>
    <property type="molecule type" value="Genomic_DNA"/>
</dbReference>
<dbReference type="CDD" id="cd03249">
    <property type="entry name" value="ABC_MTABC3_MDL1_MDL2"/>
    <property type="match status" value="2"/>
</dbReference>
<evidence type="ECO:0000256" key="2">
    <source>
        <dbReference type="ARBA" id="ARBA00007577"/>
    </source>
</evidence>
<dbReference type="GO" id="GO:0090374">
    <property type="term" value="P:oligopeptide export from mitochondrion"/>
    <property type="evidence" value="ECO:0007669"/>
    <property type="project" value="TreeGrafter"/>
</dbReference>
<evidence type="ECO:0000256" key="6">
    <source>
        <dbReference type="ARBA" id="ARBA00022989"/>
    </source>
</evidence>
<dbReference type="SUPFAM" id="SSF52540">
    <property type="entry name" value="P-loop containing nucleoside triphosphate hydrolases"/>
    <property type="match status" value="2"/>
</dbReference>
<feature type="domain" description="ABC transporter" evidence="9">
    <location>
        <begin position="377"/>
        <end position="617"/>
    </location>
</feature>
<dbReference type="InterPro" id="IPR027417">
    <property type="entry name" value="P-loop_NTPase"/>
</dbReference>